<protein>
    <submittedName>
        <fullName evidence="2">Conjugative transposon protein TraM</fullName>
    </submittedName>
</protein>
<reference evidence="2 3" key="1">
    <citation type="submission" date="2023-09" db="EMBL/GenBank/DDBJ databases">
        <authorList>
            <person name="Rey-Velasco X."/>
        </authorList>
    </citation>
    <scope>NUCLEOTIDE SEQUENCE [LARGE SCALE GENOMIC DNA]</scope>
    <source>
        <strain evidence="2 3">F363</strain>
    </source>
</reference>
<dbReference type="Proteomes" id="UP001262889">
    <property type="component" value="Unassembled WGS sequence"/>
</dbReference>
<sequence length="307" mass="34448">MKIEKNKIVFASVLAVVILFIVAYSFTIMSDDDNENDNLRQTTVPEIGNEQEEYSSKLDAINALKEVKETNAPSIYNQSLIDTAGFYDPDLIDKEKQRIVDSIYDSGRIIYSDTPYRSAVSVFIKKNTADSSLPKATTIISAKEIGLEHQLFFSSNPSENSELGSSDTDNVIYVEVDGTQVVKQNYRLRMRLSEDARINGMLVPKNTPVFGFISFQPNRALIEIENINHKPVKLKAYDLQDGSEGIYVENSLRADATREVIDDLVQDINITGVPQVSGIKKVFQRDNRNIKVTVTNTYKLILKAPGH</sequence>
<evidence type="ECO:0000259" key="1">
    <source>
        <dbReference type="Pfam" id="PF12508"/>
    </source>
</evidence>
<evidence type="ECO:0000313" key="3">
    <source>
        <dbReference type="Proteomes" id="UP001262889"/>
    </source>
</evidence>
<proteinExistence type="predicted"/>
<organism evidence="2 3">
    <name type="scientific">Autumnicola tepida</name>
    <dbReference type="NCBI Taxonomy" id="3075595"/>
    <lineage>
        <taxon>Bacteria</taxon>
        <taxon>Pseudomonadati</taxon>
        <taxon>Bacteroidota</taxon>
        <taxon>Flavobacteriia</taxon>
        <taxon>Flavobacteriales</taxon>
        <taxon>Flavobacteriaceae</taxon>
        <taxon>Autumnicola</taxon>
    </lineage>
</organism>
<keyword evidence="3" id="KW-1185">Reference proteome</keyword>
<dbReference type="InterPro" id="IPR055407">
    <property type="entry name" value="TraM_C"/>
</dbReference>
<feature type="domain" description="Conjugative transposon TraM C-terminal" evidence="1">
    <location>
        <begin position="172"/>
        <end position="303"/>
    </location>
</feature>
<comment type="caution">
    <text evidence="2">The sequence shown here is derived from an EMBL/GenBank/DDBJ whole genome shotgun (WGS) entry which is preliminary data.</text>
</comment>
<name>A0ABU3C8B3_9FLAO</name>
<gene>
    <name evidence="2" type="primary">traM</name>
    <name evidence="2" type="ORF">RM553_07030</name>
</gene>
<dbReference type="EMBL" id="JAVRHQ010000006">
    <property type="protein sequence ID" value="MDT0642585.1"/>
    <property type="molecule type" value="Genomic_DNA"/>
</dbReference>
<evidence type="ECO:0000313" key="2">
    <source>
        <dbReference type="EMBL" id="MDT0642585.1"/>
    </source>
</evidence>
<dbReference type="RefSeq" id="WP_311534242.1">
    <property type="nucleotide sequence ID" value="NZ_JAVRHQ010000006.1"/>
</dbReference>
<accession>A0ABU3C8B3</accession>
<dbReference type="Pfam" id="PF12508">
    <property type="entry name" value="Transposon_TraM"/>
    <property type="match status" value="1"/>
</dbReference>